<reference evidence="1" key="1">
    <citation type="journal article" date="2015" name="Nature">
        <title>Complex archaea that bridge the gap between prokaryotes and eukaryotes.</title>
        <authorList>
            <person name="Spang A."/>
            <person name="Saw J.H."/>
            <person name="Jorgensen S.L."/>
            <person name="Zaremba-Niedzwiedzka K."/>
            <person name="Martijn J."/>
            <person name="Lind A.E."/>
            <person name="van Eijk R."/>
            <person name="Schleper C."/>
            <person name="Guy L."/>
            <person name="Ettema T.J."/>
        </authorList>
    </citation>
    <scope>NUCLEOTIDE SEQUENCE</scope>
</reference>
<gene>
    <name evidence="1" type="ORF">LCGC14_2260350</name>
</gene>
<dbReference type="Gene3D" id="3.10.620.30">
    <property type="match status" value="1"/>
</dbReference>
<evidence type="ECO:0000313" key="1">
    <source>
        <dbReference type="EMBL" id="KKL54944.1"/>
    </source>
</evidence>
<feature type="non-terminal residue" evidence="1">
    <location>
        <position position="596"/>
    </location>
</feature>
<name>A0A0F9D055_9ZZZZ</name>
<protein>
    <submittedName>
        <fullName evidence="1">Uncharacterized protein</fullName>
    </submittedName>
</protein>
<dbReference type="Gene3D" id="2.160.20.10">
    <property type="entry name" value="Single-stranded right-handed beta-helix, Pectin lyase-like"/>
    <property type="match status" value="1"/>
</dbReference>
<proteinExistence type="predicted"/>
<dbReference type="InterPro" id="IPR012334">
    <property type="entry name" value="Pectin_lyas_fold"/>
</dbReference>
<dbReference type="InterPro" id="IPR011050">
    <property type="entry name" value="Pectin_lyase_fold/virulence"/>
</dbReference>
<dbReference type="EMBL" id="LAZR01031016">
    <property type="protein sequence ID" value="KKL54944.1"/>
    <property type="molecule type" value="Genomic_DNA"/>
</dbReference>
<dbReference type="AlphaFoldDB" id="A0A0F9D055"/>
<comment type="caution">
    <text evidence="1">The sequence shown here is derived from an EMBL/GenBank/DDBJ whole genome shotgun (WGS) entry which is preliminary data.</text>
</comment>
<sequence length="596" mass="67148">DNEGISFGGYVRRNGKVRNSEFYNNVLYKNQVEMGGDGELTGRFASNNVITNNIIFAGRQGIIYASWSGDEGNTFDNNCYYRQANSEEGPFFVNNTGFEDFRKYRSVTSRDKNSIFSDPLFNNESSRDFTLKKNSPCIDAGVDMGIAYSNAAPDIGAFEQGLNIITEKTPRKDLPAEKPKNGKYLEIENIAFDSVFPVLFKYYDEHPVGHATLRNKTSYRAKDIEITLFVKQYMDIPKKCKAPKTLKAGEKKEIELNALFTNNVLEITEGTKVAVLITLKYSMDGAVYKEEYTQTMRLHNRNAMTWDDDRKAAAFVTAKDPAVLRFAKNVAGVVGRKESRAVNKNLLTAMAMHEAVSLFGMSYVIDPTTPFKEFSVNKKAVDFLQFPRQTLEYRAGDCDDLSILYSALLESVGIETSFITIPGHLLMAFSLDLEPDMARKTQIRPDELIFIGKKVWVPVEVTALDNGFLNAWKIGAKEWREAVSKDKEGFFPMRDSWAVYEPVGLPGNAAPISPPVRDQLTVSYLKEVTKFIDKIILPRVAKLQSEINKSEGDPKFVNKLGVLYARYGLTDKARKEFNRLLSKNESYVPALLNFGN</sequence>
<organism evidence="1">
    <name type="scientific">marine sediment metagenome</name>
    <dbReference type="NCBI Taxonomy" id="412755"/>
    <lineage>
        <taxon>unclassified sequences</taxon>
        <taxon>metagenomes</taxon>
        <taxon>ecological metagenomes</taxon>
    </lineage>
</organism>
<feature type="non-terminal residue" evidence="1">
    <location>
        <position position="1"/>
    </location>
</feature>
<accession>A0A0F9D055</accession>
<dbReference type="SUPFAM" id="SSF51126">
    <property type="entry name" value="Pectin lyase-like"/>
    <property type="match status" value="1"/>
</dbReference>